<dbReference type="InterPro" id="IPR012337">
    <property type="entry name" value="RNaseH-like_sf"/>
</dbReference>
<dbReference type="InterPro" id="IPR052035">
    <property type="entry name" value="ZnF_BED_domain_contain"/>
</dbReference>
<organism evidence="1">
    <name type="scientific">Panicum hallii</name>
    <dbReference type="NCBI Taxonomy" id="206008"/>
    <lineage>
        <taxon>Eukaryota</taxon>
        <taxon>Viridiplantae</taxon>
        <taxon>Streptophyta</taxon>
        <taxon>Embryophyta</taxon>
        <taxon>Tracheophyta</taxon>
        <taxon>Spermatophyta</taxon>
        <taxon>Magnoliopsida</taxon>
        <taxon>Liliopsida</taxon>
        <taxon>Poales</taxon>
        <taxon>Poaceae</taxon>
        <taxon>PACMAD clade</taxon>
        <taxon>Panicoideae</taxon>
        <taxon>Panicodae</taxon>
        <taxon>Paniceae</taxon>
        <taxon>Panicinae</taxon>
        <taxon>Panicum</taxon>
        <taxon>Panicum sect. Panicum</taxon>
    </lineage>
</organism>
<sequence length="169" mass="19887">MFASAIHTSLTKIQRKVFCKQQRIGTWRFDQDELRAAFADMVIEDEQPFCFGEKPGLRKFMAKACPRFQLPSRRTCTRDTVRCYFQEKAKLKKFFKNSYQRVCLTTDCWTSQQQDGYMTVTASFIDGNWKMHKKVICFFMVKGHKGDDIGKNVIRCMTEWGLERVMTNS</sequence>
<dbReference type="EMBL" id="CM008054">
    <property type="protein sequence ID" value="PVH33282.1"/>
    <property type="molecule type" value="Genomic_DNA"/>
</dbReference>
<dbReference type="PANTHER" id="PTHR46481:SF7">
    <property type="entry name" value="ZINC FINGER BED DOMAIN-CONTAINING PROTEIN RICESLEEPER 2-LIKE"/>
    <property type="match status" value="1"/>
</dbReference>
<dbReference type="Gramene" id="PVH33282">
    <property type="protein sequence ID" value="PVH33282"/>
    <property type="gene ID" value="PAHAL_9G616200"/>
</dbReference>
<gene>
    <name evidence="1" type="ORF">PAHAL_9G616200</name>
</gene>
<name>A0A2T8I6I3_9POAL</name>
<evidence type="ECO:0000313" key="1">
    <source>
        <dbReference type="EMBL" id="PVH33282.1"/>
    </source>
</evidence>
<protein>
    <recommendedName>
        <fullName evidence="2">hAT-like transposase RNase-H fold domain-containing protein</fullName>
    </recommendedName>
</protein>
<dbReference type="AlphaFoldDB" id="A0A2T8I6I3"/>
<dbReference type="PANTHER" id="PTHR46481">
    <property type="entry name" value="ZINC FINGER BED DOMAIN-CONTAINING PROTEIN 4"/>
    <property type="match status" value="1"/>
</dbReference>
<reference evidence="1" key="1">
    <citation type="submission" date="2018-04" db="EMBL/GenBank/DDBJ databases">
        <title>WGS assembly of Panicum hallii.</title>
        <authorList>
            <person name="Lovell J."/>
            <person name="Jenkins J."/>
            <person name="Lowry D."/>
            <person name="Mamidi S."/>
            <person name="Sreedasyam A."/>
            <person name="Weng X."/>
            <person name="Barry K."/>
            <person name="Bonette J."/>
            <person name="Campitelli B."/>
            <person name="Daum C."/>
            <person name="Gordon S."/>
            <person name="Gould B."/>
            <person name="Lipzen A."/>
            <person name="Macqueen A."/>
            <person name="Palacio-Mejia J."/>
            <person name="Plott C."/>
            <person name="Shakirov E."/>
            <person name="Shu S."/>
            <person name="Yoshinaga Y."/>
            <person name="Zane M."/>
            <person name="Rokhsar D."/>
            <person name="Grimwood J."/>
            <person name="Schmutz J."/>
            <person name="Juenger T."/>
        </authorList>
    </citation>
    <scope>NUCLEOTIDE SEQUENCE [LARGE SCALE GENOMIC DNA]</scope>
    <source>
        <strain evidence="1">FIL2</strain>
    </source>
</reference>
<evidence type="ECO:0008006" key="2">
    <source>
        <dbReference type="Google" id="ProtNLM"/>
    </source>
</evidence>
<dbReference type="SUPFAM" id="SSF53098">
    <property type="entry name" value="Ribonuclease H-like"/>
    <property type="match status" value="1"/>
</dbReference>
<dbReference type="Proteomes" id="UP000243499">
    <property type="component" value="Chromosome 9"/>
</dbReference>
<proteinExistence type="predicted"/>
<accession>A0A2T8I6I3</accession>
<dbReference type="SUPFAM" id="SSF140996">
    <property type="entry name" value="Hermes dimerisation domain"/>
    <property type="match status" value="1"/>
</dbReference>